<protein>
    <recommendedName>
        <fullName evidence="1">Carbohydrate kinase PfkB domain-containing protein</fullName>
    </recommendedName>
</protein>
<dbReference type="AlphaFoldDB" id="A0A9W8E5X0"/>
<dbReference type="SUPFAM" id="SSF53613">
    <property type="entry name" value="Ribokinase-like"/>
    <property type="match status" value="1"/>
</dbReference>
<dbReference type="Pfam" id="PF00294">
    <property type="entry name" value="PfkB"/>
    <property type="match status" value="1"/>
</dbReference>
<dbReference type="InterPro" id="IPR029056">
    <property type="entry name" value="Ribokinase-like"/>
</dbReference>
<evidence type="ECO:0000313" key="2">
    <source>
        <dbReference type="EMBL" id="KAJ1959205.1"/>
    </source>
</evidence>
<dbReference type="Proteomes" id="UP001150925">
    <property type="component" value="Unassembled WGS sequence"/>
</dbReference>
<gene>
    <name evidence="2" type="ORF">IWQ62_004705</name>
</gene>
<accession>A0A9W8E5X0</accession>
<comment type="caution">
    <text evidence="2">The sequence shown here is derived from an EMBL/GenBank/DDBJ whole genome shotgun (WGS) entry which is preliminary data.</text>
</comment>
<evidence type="ECO:0000313" key="3">
    <source>
        <dbReference type="Proteomes" id="UP001150925"/>
    </source>
</evidence>
<feature type="domain" description="Carbohydrate kinase PfkB" evidence="1">
    <location>
        <begin position="35"/>
        <end position="264"/>
    </location>
</feature>
<dbReference type="OrthoDB" id="26487at2759"/>
<sequence>MSECIVPNEILIIGPNAASQTTLFFDSFHPYHVNRAYKKSHSIGGKGQNCALACNQYGQPHKITLLQTLGGPTGEFITKVLHDKGLHHVTVTTSGATRTCTTLLDANTGTMTELIEPTVLLDGNECRQFEDSATRLIQWGRDTLRIIALCGSCPNGMTSSTYHNIAVQKPPHTFLFLDAVKDVHQILATQKVDMLKVNGEEFLDIVSQLQWIPHSTNGSSELATYAARLPNLAKQFFEQYSLRFLAITNGPHQAYLFEQSASQFHIFYLPHLESVLFDMYLSKRDEVVVQHSENFLPPTVTLAHRSRLLEWETDNEEYLAELQRSQKHSASSARSVLRYEADSAMNGTTGVYQGTPWPTRLLLNPLGAGDTANGVFLCDYLAHQDAVQAFAKGLAAASASCLVTDYTGLFDQGVMQGVLERIRIQPESFVTSSETLSMH</sequence>
<organism evidence="2 3">
    <name type="scientific">Dispira parvispora</name>
    <dbReference type="NCBI Taxonomy" id="1520584"/>
    <lineage>
        <taxon>Eukaryota</taxon>
        <taxon>Fungi</taxon>
        <taxon>Fungi incertae sedis</taxon>
        <taxon>Zoopagomycota</taxon>
        <taxon>Kickxellomycotina</taxon>
        <taxon>Dimargaritomycetes</taxon>
        <taxon>Dimargaritales</taxon>
        <taxon>Dimargaritaceae</taxon>
        <taxon>Dispira</taxon>
    </lineage>
</organism>
<keyword evidence="3" id="KW-1185">Reference proteome</keyword>
<dbReference type="PANTHER" id="PTHR46566">
    <property type="entry name" value="1-PHOSPHOFRUCTOKINASE-RELATED"/>
    <property type="match status" value="1"/>
</dbReference>
<dbReference type="InterPro" id="IPR011611">
    <property type="entry name" value="PfkB_dom"/>
</dbReference>
<reference evidence="2" key="1">
    <citation type="submission" date="2022-07" db="EMBL/GenBank/DDBJ databases">
        <title>Phylogenomic reconstructions and comparative analyses of Kickxellomycotina fungi.</title>
        <authorList>
            <person name="Reynolds N.K."/>
            <person name="Stajich J.E."/>
            <person name="Barry K."/>
            <person name="Grigoriev I.V."/>
            <person name="Crous P."/>
            <person name="Smith M.E."/>
        </authorList>
    </citation>
    <scope>NUCLEOTIDE SEQUENCE</scope>
    <source>
        <strain evidence="2">RSA 1196</strain>
    </source>
</reference>
<evidence type="ECO:0000259" key="1">
    <source>
        <dbReference type="Pfam" id="PF00294"/>
    </source>
</evidence>
<proteinExistence type="predicted"/>
<dbReference type="EMBL" id="JANBPY010001653">
    <property type="protein sequence ID" value="KAJ1959205.1"/>
    <property type="molecule type" value="Genomic_DNA"/>
</dbReference>
<name>A0A9W8E5X0_9FUNG</name>
<dbReference type="Gene3D" id="3.40.1190.20">
    <property type="match status" value="2"/>
</dbReference>
<dbReference type="PANTHER" id="PTHR46566:SF2">
    <property type="entry name" value="ATP-DEPENDENT 6-PHOSPHOFRUCTOKINASE ISOZYME 2"/>
    <property type="match status" value="1"/>
</dbReference>